<comment type="caution">
    <text evidence="8">The sequence shown here is derived from an EMBL/GenBank/DDBJ whole genome shotgun (WGS) entry which is preliminary data.</text>
</comment>
<keyword evidence="2 7" id="KW-1003">Cell membrane</keyword>
<feature type="binding site" evidence="7">
    <location>
        <position position="212"/>
    </location>
    <ligand>
        <name>a 1,2-diacyl-sn-glycero-3-phospho-(1'-sn-glycerol)</name>
        <dbReference type="ChEBI" id="CHEBI:64716"/>
    </ligand>
</feature>
<evidence type="ECO:0000256" key="2">
    <source>
        <dbReference type="ARBA" id="ARBA00022475"/>
    </source>
</evidence>
<comment type="similarity">
    <text evidence="1 7">Belongs to the Lgt family.</text>
</comment>
<gene>
    <name evidence="7" type="primary">lgt</name>
    <name evidence="8" type="ORF">ENQ76_07040</name>
</gene>
<accession>A0A7C2JXV6</accession>
<sequence length="361" mass="39272">MRQVLFEIPWNGVALDGWTLPMFGFGVLFWLWLALGLAVGFIVARTPPTKAGTPRIDPGSLIFWAGLLIAIVQAPVFGPRLRPSGLPIFGYGLMLLIGLVSAVWLANRRAKKAGLPEDLILDLAVWLFIPGILGARLFYLIQYHEQVFARVKNPLEALIATINLSEGGIVLYGGLIAGAISYFVFCHRRKLQPLQLADIITPSVFVGIGFGRLGCLLNGCCYGDRCDLPWGIVFPSGSVPFQALVHRGFLPPDALASPVLHPTQIYSALDGFFIAALTLWYHRYRRTPGDVLGLALVVSPVTRFLIEFLRGDEFGQWGTSLTISQWISLAIFATGLVFQAYLARRAATGTPPATTAPVAAA</sequence>
<evidence type="ECO:0000313" key="8">
    <source>
        <dbReference type="EMBL" id="HEN15206.1"/>
    </source>
</evidence>
<evidence type="ECO:0000256" key="6">
    <source>
        <dbReference type="ARBA" id="ARBA00023136"/>
    </source>
</evidence>
<feature type="transmembrane region" description="Helical" evidence="7">
    <location>
        <begin position="323"/>
        <end position="342"/>
    </location>
</feature>
<dbReference type="UniPathway" id="UPA00664"/>
<keyword evidence="8" id="KW-0449">Lipoprotein</keyword>
<protein>
    <recommendedName>
        <fullName evidence="7">Phosphatidylglycerol--prolipoprotein diacylglyceryl transferase</fullName>
        <ecNumber evidence="7">2.5.1.145</ecNumber>
    </recommendedName>
</protein>
<dbReference type="EMBL" id="DSOK01000201">
    <property type="protein sequence ID" value="HEN15206.1"/>
    <property type="molecule type" value="Genomic_DNA"/>
</dbReference>
<evidence type="ECO:0000256" key="1">
    <source>
        <dbReference type="ARBA" id="ARBA00007150"/>
    </source>
</evidence>
<dbReference type="Pfam" id="PF01790">
    <property type="entry name" value="LGT"/>
    <property type="match status" value="1"/>
</dbReference>
<feature type="transmembrane region" description="Helical" evidence="7">
    <location>
        <begin position="20"/>
        <end position="44"/>
    </location>
</feature>
<dbReference type="GO" id="GO:0008961">
    <property type="term" value="F:phosphatidylglycerol-prolipoprotein diacylglyceryl transferase activity"/>
    <property type="evidence" value="ECO:0007669"/>
    <property type="project" value="UniProtKB-UniRule"/>
</dbReference>
<feature type="transmembrane region" description="Helical" evidence="7">
    <location>
        <begin position="159"/>
        <end position="185"/>
    </location>
</feature>
<evidence type="ECO:0000256" key="3">
    <source>
        <dbReference type="ARBA" id="ARBA00022679"/>
    </source>
</evidence>
<dbReference type="PANTHER" id="PTHR30589:SF0">
    <property type="entry name" value="PHOSPHATIDYLGLYCEROL--PROLIPOPROTEIN DIACYLGLYCERYL TRANSFERASE"/>
    <property type="match status" value="1"/>
</dbReference>
<comment type="function">
    <text evidence="7">Catalyzes the transfer of the diacylglyceryl group from phosphatidylglycerol to the sulfhydryl group of the N-terminal cysteine of a prolipoprotein, the first step in the formation of mature lipoproteins.</text>
</comment>
<dbReference type="InterPro" id="IPR001640">
    <property type="entry name" value="Lgt"/>
</dbReference>
<name>A0A7C2JXV6_9PLAN</name>
<dbReference type="PANTHER" id="PTHR30589">
    <property type="entry name" value="PROLIPOPROTEIN DIACYLGLYCERYL TRANSFERASE"/>
    <property type="match status" value="1"/>
</dbReference>
<dbReference type="AlphaFoldDB" id="A0A7C2JXV6"/>
<dbReference type="HAMAP" id="MF_01147">
    <property type="entry name" value="Lgt"/>
    <property type="match status" value="1"/>
</dbReference>
<evidence type="ECO:0000256" key="7">
    <source>
        <dbReference type="HAMAP-Rule" id="MF_01147"/>
    </source>
</evidence>
<dbReference type="EC" id="2.5.1.145" evidence="7"/>
<comment type="catalytic activity">
    <reaction evidence="7">
        <text>L-cysteinyl-[prolipoprotein] + a 1,2-diacyl-sn-glycero-3-phospho-(1'-sn-glycerol) = an S-1,2-diacyl-sn-glyceryl-L-cysteinyl-[prolipoprotein] + sn-glycerol 1-phosphate + H(+)</text>
        <dbReference type="Rhea" id="RHEA:56712"/>
        <dbReference type="Rhea" id="RHEA-COMP:14679"/>
        <dbReference type="Rhea" id="RHEA-COMP:14680"/>
        <dbReference type="ChEBI" id="CHEBI:15378"/>
        <dbReference type="ChEBI" id="CHEBI:29950"/>
        <dbReference type="ChEBI" id="CHEBI:57685"/>
        <dbReference type="ChEBI" id="CHEBI:64716"/>
        <dbReference type="ChEBI" id="CHEBI:140658"/>
        <dbReference type="EC" id="2.5.1.145"/>
    </reaction>
</comment>
<dbReference type="GO" id="GO:0042158">
    <property type="term" value="P:lipoprotein biosynthetic process"/>
    <property type="evidence" value="ECO:0007669"/>
    <property type="project" value="UniProtKB-UniRule"/>
</dbReference>
<feature type="transmembrane region" description="Helical" evidence="7">
    <location>
        <begin position="56"/>
        <end position="76"/>
    </location>
</feature>
<comment type="pathway">
    <text evidence="7">Protein modification; lipoprotein biosynthesis (diacylglyceryl transfer).</text>
</comment>
<keyword evidence="6 7" id="KW-0472">Membrane</keyword>
<keyword evidence="3 7" id="KW-0808">Transferase</keyword>
<keyword evidence="5 7" id="KW-1133">Transmembrane helix</keyword>
<feature type="transmembrane region" description="Helical" evidence="7">
    <location>
        <begin position="119"/>
        <end position="139"/>
    </location>
</feature>
<dbReference type="GO" id="GO:0005886">
    <property type="term" value="C:plasma membrane"/>
    <property type="evidence" value="ECO:0007669"/>
    <property type="project" value="UniProtKB-SubCell"/>
</dbReference>
<organism evidence="8">
    <name type="scientific">Schlesneria paludicola</name>
    <dbReference type="NCBI Taxonomy" id="360056"/>
    <lineage>
        <taxon>Bacteria</taxon>
        <taxon>Pseudomonadati</taxon>
        <taxon>Planctomycetota</taxon>
        <taxon>Planctomycetia</taxon>
        <taxon>Planctomycetales</taxon>
        <taxon>Planctomycetaceae</taxon>
        <taxon>Schlesneria</taxon>
    </lineage>
</organism>
<comment type="subcellular location">
    <subcellularLocation>
        <location evidence="7">Cell membrane</location>
        <topology evidence="7">Multi-pass membrane protein</topology>
    </subcellularLocation>
</comment>
<proteinExistence type="inferred from homology"/>
<reference evidence="8" key="1">
    <citation type="journal article" date="2020" name="mSystems">
        <title>Genome- and Community-Level Interaction Insights into Carbon Utilization and Element Cycling Functions of Hydrothermarchaeota in Hydrothermal Sediment.</title>
        <authorList>
            <person name="Zhou Z."/>
            <person name="Liu Y."/>
            <person name="Xu W."/>
            <person name="Pan J."/>
            <person name="Luo Z.H."/>
            <person name="Li M."/>
        </authorList>
    </citation>
    <scope>NUCLEOTIDE SEQUENCE [LARGE SCALE GENOMIC DNA]</scope>
    <source>
        <strain evidence="8">SpSt-339</strain>
    </source>
</reference>
<feature type="transmembrane region" description="Helical" evidence="7">
    <location>
        <begin position="291"/>
        <end position="311"/>
    </location>
</feature>
<feature type="transmembrane region" description="Helical" evidence="7">
    <location>
        <begin position="88"/>
        <end position="107"/>
    </location>
</feature>
<evidence type="ECO:0000256" key="5">
    <source>
        <dbReference type="ARBA" id="ARBA00022989"/>
    </source>
</evidence>
<keyword evidence="4 7" id="KW-0812">Transmembrane</keyword>
<evidence type="ECO:0000256" key="4">
    <source>
        <dbReference type="ARBA" id="ARBA00022692"/>
    </source>
</evidence>